<keyword evidence="4" id="KW-1185">Reference proteome</keyword>
<dbReference type="EMBL" id="JACKXD010000005">
    <property type="protein sequence ID" value="MBB6647392.1"/>
    <property type="molecule type" value="Genomic_DNA"/>
</dbReference>
<evidence type="ECO:0000256" key="1">
    <source>
        <dbReference type="SAM" id="Coils"/>
    </source>
</evidence>
<evidence type="ECO:0000313" key="4">
    <source>
        <dbReference type="Proteomes" id="UP000546257"/>
    </source>
</evidence>
<keyword evidence="1" id="KW-0175">Coiled coil</keyword>
<reference evidence="3 4" key="1">
    <citation type="submission" date="2020-08" db="EMBL/GenBank/DDBJ databases">
        <authorList>
            <person name="Seo M.-J."/>
        </authorList>
    </citation>
    <scope>NUCLEOTIDE SEQUENCE [LARGE SCALE GENOMIC DNA]</scope>
    <source>
        <strain evidence="3 4">MBLA0160</strain>
    </source>
</reference>
<protein>
    <submittedName>
        <fullName evidence="3">Uncharacterized protein</fullName>
    </submittedName>
</protein>
<name>A0A7J9SLJ2_9EURY</name>
<gene>
    <name evidence="3" type="ORF">H5V44_14045</name>
</gene>
<proteinExistence type="predicted"/>
<dbReference type="RefSeq" id="WP_185193765.1">
    <property type="nucleotide sequence ID" value="NZ_JACKXD010000005.1"/>
</dbReference>
<dbReference type="Pfam" id="PF23432">
    <property type="entry name" value="DUF7118"/>
    <property type="match status" value="1"/>
</dbReference>
<feature type="region of interest" description="Disordered" evidence="2">
    <location>
        <begin position="1"/>
        <end position="20"/>
    </location>
</feature>
<comment type="caution">
    <text evidence="3">The sequence shown here is derived from an EMBL/GenBank/DDBJ whole genome shotgun (WGS) entry which is preliminary data.</text>
</comment>
<feature type="coiled-coil region" evidence="1">
    <location>
        <begin position="25"/>
        <end position="52"/>
    </location>
</feature>
<evidence type="ECO:0000313" key="3">
    <source>
        <dbReference type="EMBL" id="MBB6647392.1"/>
    </source>
</evidence>
<accession>A0A7J9SLJ2</accession>
<feature type="compositionally biased region" description="Basic and acidic residues" evidence="2">
    <location>
        <begin position="1"/>
        <end position="11"/>
    </location>
</feature>
<sequence>MSELDSARNGDDATAESVAARVAEAEECVADLRDAKQRLATVESEIDSVGEDAVVDAADAYRKAIRLLDRYEGSATGTGDFQAYVEFQDKFLGLVEGRDDDTPASEAFAAAGERLDQRRLSESDFDAAREDLEPAAEYVDLLDRREDAEEAVAKARRDARLCRRELDGEIDERAEWLAVGEADLDAPVAELTDPIEAYNRAVREEFDEFYASASIAEVVDFLDRAEAFPLVEFRSPPRDLREFAAESPDADEPVPTLLEYADYSGSKLDHYAEDPGLLQTTVAVHRTYLERLSGEPLTVSLPPPPAAELRFRTRERLSLLGRFADEGTIAQLRAVRDLSRREDYRELSRAARAHRELDDDELAAVRSGAAEAELERLRDARDRLAAELDGEADG</sequence>
<evidence type="ECO:0000256" key="2">
    <source>
        <dbReference type="SAM" id="MobiDB-lite"/>
    </source>
</evidence>
<dbReference type="AlphaFoldDB" id="A0A7J9SLJ2"/>
<feature type="coiled-coil region" evidence="1">
    <location>
        <begin position="138"/>
        <end position="165"/>
    </location>
</feature>
<dbReference type="Proteomes" id="UP000546257">
    <property type="component" value="Unassembled WGS sequence"/>
</dbReference>
<dbReference type="InterPro" id="IPR055542">
    <property type="entry name" value="DUF7118"/>
</dbReference>
<organism evidence="3 4">
    <name type="scientific">Halobellus ruber</name>
    <dbReference type="NCBI Taxonomy" id="2761102"/>
    <lineage>
        <taxon>Archaea</taxon>
        <taxon>Methanobacteriati</taxon>
        <taxon>Methanobacteriota</taxon>
        <taxon>Stenosarchaea group</taxon>
        <taxon>Halobacteria</taxon>
        <taxon>Halobacteriales</taxon>
        <taxon>Haloferacaceae</taxon>
        <taxon>Halobellus</taxon>
    </lineage>
</organism>